<feature type="transmembrane region" description="Helical" evidence="2">
    <location>
        <begin position="258"/>
        <end position="280"/>
    </location>
</feature>
<dbReference type="PANTHER" id="PTHR28092:SF1">
    <property type="entry name" value="FACTOR-INDUCED GENE 1 PROTEIN"/>
    <property type="match status" value="1"/>
</dbReference>
<feature type="transmembrane region" description="Helical" evidence="2">
    <location>
        <begin position="135"/>
        <end position="154"/>
    </location>
</feature>
<keyword evidence="2" id="KW-1133">Transmembrane helix</keyword>
<evidence type="ECO:0000313" key="3">
    <source>
        <dbReference type="EMBL" id="KAH8705333.1"/>
    </source>
</evidence>
<reference evidence="3" key="1">
    <citation type="submission" date="2021-12" db="EMBL/GenBank/DDBJ databases">
        <title>Convergent genome expansion in fungi linked to evolution of root-endophyte symbiosis.</title>
        <authorList>
            <consortium name="DOE Joint Genome Institute"/>
            <person name="Ke Y.-H."/>
            <person name="Bonito G."/>
            <person name="Liao H.-L."/>
            <person name="Looney B."/>
            <person name="Rojas-Flechas A."/>
            <person name="Nash J."/>
            <person name="Hameed K."/>
            <person name="Schadt C."/>
            <person name="Martin F."/>
            <person name="Crous P.W."/>
            <person name="Miettinen O."/>
            <person name="Magnuson J.K."/>
            <person name="Labbe J."/>
            <person name="Jacobson D."/>
            <person name="Doktycz M.J."/>
            <person name="Veneault-Fourrey C."/>
            <person name="Kuo A."/>
            <person name="Mondo S."/>
            <person name="Calhoun S."/>
            <person name="Riley R."/>
            <person name="Ohm R."/>
            <person name="LaButti K."/>
            <person name="Andreopoulos B."/>
            <person name="Pangilinan J."/>
            <person name="Nolan M."/>
            <person name="Tritt A."/>
            <person name="Clum A."/>
            <person name="Lipzen A."/>
            <person name="Daum C."/>
            <person name="Barry K."/>
            <person name="Grigoriev I.V."/>
            <person name="Vilgalys R."/>
        </authorList>
    </citation>
    <scope>NUCLEOTIDE SEQUENCE</scope>
    <source>
        <strain evidence="3">PMI_201</strain>
    </source>
</reference>
<feature type="compositionally biased region" description="Basic and acidic residues" evidence="1">
    <location>
        <begin position="1"/>
        <end position="19"/>
    </location>
</feature>
<feature type="transmembrane region" description="Helical" evidence="2">
    <location>
        <begin position="301"/>
        <end position="325"/>
    </location>
</feature>
<protein>
    <submittedName>
        <fullName evidence="3">Ca2+ regulator and membrane fusion protein Fig1-domain-containing protein</fullName>
    </submittedName>
</protein>
<sequence length="386" mass="42510">MFGRRLNIEEVRSPDSRSSEDEEPTSVHEQQQQSPAISQQKNLLLRFLSGILHPEKEPNSRSHPDNASEGSRNSSVSYHYYSSYYSTSSYATGNERREERQRQVWRRLSRALGQFSIVPSRALTAFFVMLGFHHIMMVLVVAILILTCLVLGSCTGSSPTMSHFHLLSLSYAGTQRNTSSVASSLNVVQNLGTEQLNMRVLVGYFAVCVALTNVPSTVSISSLLCSSDGNSLRGSFLEASEDPLGLLDFGFRIKDNIMFPYLSVIATVLELFLLLLLAQFPGWKEETDEDGSEREVKPFPSTVRLVAALALSSVAAALLLVTAVWQQVAAVAAGQTLEQVMPGQIMSLVGLSASISSWFAFGLAAMVFLMVLTMYTSIRILLDRFD</sequence>
<comment type="caution">
    <text evidence="3">The sequence shown here is derived from an EMBL/GenBank/DDBJ whole genome shotgun (WGS) entry which is preliminary data.</text>
</comment>
<keyword evidence="2" id="KW-0472">Membrane</keyword>
<dbReference type="RefSeq" id="XP_046077954.1">
    <property type="nucleotide sequence ID" value="XM_046209276.1"/>
</dbReference>
<dbReference type="GO" id="GO:0016020">
    <property type="term" value="C:membrane"/>
    <property type="evidence" value="ECO:0007669"/>
    <property type="project" value="InterPro"/>
</dbReference>
<dbReference type="Proteomes" id="UP001201262">
    <property type="component" value="Unassembled WGS sequence"/>
</dbReference>
<feature type="region of interest" description="Disordered" evidence="1">
    <location>
        <begin position="55"/>
        <end position="74"/>
    </location>
</feature>
<organism evidence="3 4">
    <name type="scientific">Talaromyces proteolyticus</name>
    <dbReference type="NCBI Taxonomy" id="1131652"/>
    <lineage>
        <taxon>Eukaryota</taxon>
        <taxon>Fungi</taxon>
        <taxon>Dikarya</taxon>
        <taxon>Ascomycota</taxon>
        <taxon>Pezizomycotina</taxon>
        <taxon>Eurotiomycetes</taxon>
        <taxon>Eurotiomycetidae</taxon>
        <taxon>Eurotiales</taxon>
        <taxon>Trichocomaceae</taxon>
        <taxon>Talaromyces</taxon>
        <taxon>Talaromyces sect. Bacilispori</taxon>
    </lineage>
</organism>
<dbReference type="PANTHER" id="PTHR28092">
    <property type="entry name" value="FACTOR-INDUCED GENE 1 PROTEIN"/>
    <property type="match status" value="1"/>
</dbReference>
<evidence type="ECO:0000313" key="4">
    <source>
        <dbReference type="Proteomes" id="UP001201262"/>
    </source>
</evidence>
<evidence type="ECO:0000256" key="2">
    <source>
        <dbReference type="SAM" id="Phobius"/>
    </source>
</evidence>
<dbReference type="GO" id="GO:0000747">
    <property type="term" value="P:conjugation with cellular fusion"/>
    <property type="evidence" value="ECO:0007669"/>
    <property type="project" value="TreeGrafter"/>
</dbReference>
<dbReference type="InterPro" id="IPR033481">
    <property type="entry name" value="Dni1/Fig1"/>
</dbReference>
<dbReference type="GO" id="GO:0043332">
    <property type="term" value="C:mating projection tip"/>
    <property type="evidence" value="ECO:0007669"/>
    <property type="project" value="TreeGrafter"/>
</dbReference>
<evidence type="ECO:0000256" key="1">
    <source>
        <dbReference type="SAM" id="MobiDB-lite"/>
    </source>
</evidence>
<feature type="transmembrane region" description="Helical" evidence="2">
    <location>
        <begin position="345"/>
        <end position="375"/>
    </location>
</feature>
<dbReference type="EMBL" id="JAJTJA010000001">
    <property type="protein sequence ID" value="KAH8705333.1"/>
    <property type="molecule type" value="Genomic_DNA"/>
</dbReference>
<keyword evidence="4" id="KW-1185">Reference proteome</keyword>
<dbReference type="GeneID" id="70239563"/>
<proteinExistence type="predicted"/>
<feature type="compositionally biased region" description="Basic and acidic residues" evidence="1">
    <location>
        <begin position="55"/>
        <end position="66"/>
    </location>
</feature>
<accession>A0AAD4L0I3</accession>
<keyword evidence="2" id="KW-0812">Transmembrane</keyword>
<dbReference type="Pfam" id="PF12351">
    <property type="entry name" value="Fig1"/>
    <property type="match status" value="1"/>
</dbReference>
<feature type="region of interest" description="Disordered" evidence="1">
    <location>
        <begin position="1"/>
        <end position="37"/>
    </location>
</feature>
<name>A0AAD4L0I3_9EURO</name>
<dbReference type="AlphaFoldDB" id="A0AAD4L0I3"/>
<gene>
    <name evidence="3" type="ORF">BGW36DRAFT_11929</name>
</gene>